<dbReference type="EMBL" id="CM009755">
    <property type="protein sequence ID" value="PUZ46474.1"/>
    <property type="molecule type" value="Genomic_DNA"/>
</dbReference>
<accession>A0A2T7CT16</accession>
<proteinExistence type="predicted"/>
<protein>
    <submittedName>
        <fullName evidence="2">Uncharacterized protein</fullName>
    </submittedName>
</protein>
<evidence type="ECO:0000313" key="2">
    <source>
        <dbReference type="EMBL" id="PUZ46474.1"/>
    </source>
</evidence>
<keyword evidence="3" id="KW-1185">Reference proteome</keyword>
<evidence type="ECO:0000313" key="3">
    <source>
        <dbReference type="Proteomes" id="UP000244336"/>
    </source>
</evidence>
<dbReference type="Gramene" id="PUZ46474">
    <property type="protein sequence ID" value="PUZ46474"/>
    <property type="gene ID" value="GQ55_7G081400"/>
</dbReference>
<reference evidence="2 3" key="1">
    <citation type="submission" date="2018-04" db="EMBL/GenBank/DDBJ databases">
        <title>WGS assembly of Panicum hallii var. hallii HAL2.</title>
        <authorList>
            <person name="Lovell J."/>
            <person name="Jenkins J."/>
            <person name="Lowry D."/>
            <person name="Mamidi S."/>
            <person name="Sreedasyam A."/>
            <person name="Weng X."/>
            <person name="Barry K."/>
            <person name="Bonette J."/>
            <person name="Campitelli B."/>
            <person name="Daum C."/>
            <person name="Gordon S."/>
            <person name="Gould B."/>
            <person name="Lipzen A."/>
            <person name="MacQueen A."/>
            <person name="Palacio-Mejia J."/>
            <person name="Plott C."/>
            <person name="Shakirov E."/>
            <person name="Shu S."/>
            <person name="Yoshinaga Y."/>
            <person name="Zane M."/>
            <person name="Rokhsar D."/>
            <person name="Grimwood J."/>
            <person name="Schmutz J."/>
            <person name="Juenger T."/>
        </authorList>
    </citation>
    <scope>NUCLEOTIDE SEQUENCE [LARGE SCALE GENOMIC DNA]</scope>
    <source>
        <strain evidence="3">cv. HAL2</strain>
    </source>
</reference>
<feature type="compositionally biased region" description="Basic and acidic residues" evidence="1">
    <location>
        <begin position="1"/>
        <end position="16"/>
    </location>
</feature>
<sequence>MEERDKLARRIGEEAQGRNGLGRRLAHGTTTVRPGCMLPQLMPTKKTLLPQHHPPSDVYGEAVVSSANGGAASSGVLGRGGAAEGERRGERRMAEIITGDKKGW</sequence>
<organism evidence="2 3">
    <name type="scientific">Panicum hallii var. hallii</name>
    <dbReference type="NCBI Taxonomy" id="1504633"/>
    <lineage>
        <taxon>Eukaryota</taxon>
        <taxon>Viridiplantae</taxon>
        <taxon>Streptophyta</taxon>
        <taxon>Embryophyta</taxon>
        <taxon>Tracheophyta</taxon>
        <taxon>Spermatophyta</taxon>
        <taxon>Magnoliopsida</taxon>
        <taxon>Liliopsida</taxon>
        <taxon>Poales</taxon>
        <taxon>Poaceae</taxon>
        <taxon>PACMAD clade</taxon>
        <taxon>Panicoideae</taxon>
        <taxon>Panicodae</taxon>
        <taxon>Paniceae</taxon>
        <taxon>Panicinae</taxon>
        <taxon>Panicum</taxon>
        <taxon>Panicum sect. Panicum</taxon>
    </lineage>
</organism>
<feature type="region of interest" description="Disordered" evidence="1">
    <location>
        <begin position="1"/>
        <end position="38"/>
    </location>
</feature>
<dbReference type="AlphaFoldDB" id="A0A2T7CT16"/>
<dbReference type="Proteomes" id="UP000244336">
    <property type="component" value="Chromosome 7"/>
</dbReference>
<feature type="compositionally biased region" description="Basic and acidic residues" evidence="1">
    <location>
        <begin position="84"/>
        <end position="104"/>
    </location>
</feature>
<evidence type="ECO:0000256" key="1">
    <source>
        <dbReference type="SAM" id="MobiDB-lite"/>
    </source>
</evidence>
<gene>
    <name evidence="2" type="ORF">GQ55_7G081400</name>
</gene>
<name>A0A2T7CT16_9POAL</name>
<feature type="region of interest" description="Disordered" evidence="1">
    <location>
        <begin position="70"/>
        <end position="104"/>
    </location>
</feature>